<keyword evidence="2" id="KW-1133">Transmembrane helix</keyword>
<evidence type="ECO:0000313" key="4">
    <source>
        <dbReference type="EMBL" id="PSR56994.1"/>
    </source>
</evidence>
<feature type="transmembrane region" description="Helical" evidence="2">
    <location>
        <begin position="212"/>
        <end position="231"/>
    </location>
</feature>
<dbReference type="AlphaFoldDB" id="A0A2T2YNA2"/>
<feature type="transmembrane region" description="Helical" evidence="2">
    <location>
        <begin position="121"/>
        <end position="142"/>
    </location>
</feature>
<dbReference type="OrthoDB" id="1522859at2"/>
<evidence type="ECO:0000256" key="1">
    <source>
        <dbReference type="SAM" id="MobiDB-lite"/>
    </source>
</evidence>
<feature type="compositionally biased region" description="Polar residues" evidence="1">
    <location>
        <begin position="93"/>
        <end position="113"/>
    </location>
</feature>
<keyword evidence="2" id="KW-0812">Transmembrane</keyword>
<sequence length="755" mass="85810">MMELLLKASFALVVVFLFYKLLLQQESFFTINRFYLLAGLLLAFVLPFVTLPKLMNHQGYLTTVWQPANNYPSNSIHPKAPVNEINLSPEPARSSSVSTSTPVQNEASTPKKLSNSATFSGLFWLGGLYLFGVMVFSISLLFQVGSLFYKILRTEDKIYDGEVVIVNTTHRQAPCSFFKYIFIYPDDYDFETYEQILAHEKIHVRLRHSVDLLLAELAVIVLWFNPIIWLLKREIEKNNEYQTDALLLAKEPVSPEHYQLNLLQIAVPNKPLSITTNYNQSLLKQRIMMMNAKKSTPHAYWKYSFLVPLFFGTILMMNEPATSQELPISDILLPMKPISQAKPIKENVFTTKVAVNLARKPPKPSKPKGKSLPIQSNDSDMSAGYWYSHQEGNEYCLELKGSRNNTTWNMSQCFDKKLFQKTGNEVYKMNNEVGTLQLTGNLEAEVGQGKYTFTEKPAFKQYLASNNLVAKDKNLLFHLFFAGVNRAYVDFLKKNYAEVTGDRLLEVAIHDVSLADHQSYITMFQEHSHKKPSLQEVLEAKIHGIDKEYVQELGKMGFKDLSMKKMIEAKIHDVDPAYVANLKKAGFPNLTMDKIIQANIHDINPESVKELRALGFGDLSLDKMIELNIHNVNAGYIQELQSAGLKNLALEQVLEARIHDLNPASIKAIRDLGFKDLDFSELVKAQIHDVDAAYIAELKEAGFPNLSMDKVVEAKIHDVDGTFIKQARQKGYNFNKLDKYIALKIHNSAIEALKE</sequence>
<dbReference type="PANTHER" id="PTHR34978:SF3">
    <property type="entry name" value="SLR0241 PROTEIN"/>
    <property type="match status" value="1"/>
</dbReference>
<dbReference type="PANTHER" id="PTHR34978">
    <property type="entry name" value="POSSIBLE SENSOR-TRANSDUCER PROTEIN BLAR"/>
    <property type="match status" value="1"/>
</dbReference>
<proteinExistence type="predicted"/>
<evidence type="ECO:0000313" key="5">
    <source>
        <dbReference type="Proteomes" id="UP000240357"/>
    </source>
</evidence>
<gene>
    <name evidence="4" type="ORF">AHMF7605_27665</name>
</gene>
<feature type="transmembrane region" description="Helical" evidence="2">
    <location>
        <begin position="34"/>
        <end position="51"/>
    </location>
</feature>
<dbReference type="Proteomes" id="UP000240357">
    <property type="component" value="Unassembled WGS sequence"/>
</dbReference>
<evidence type="ECO:0000259" key="3">
    <source>
        <dbReference type="Pfam" id="PF05569"/>
    </source>
</evidence>
<dbReference type="CDD" id="cd07341">
    <property type="entry name" value="M56_BlaR1_MecR1_like"/>
    <property type="match status" value="1"/>
</dbReference>
<name>A0A2T2YNA2_9BACT</name>
<feature type="region of interest" description="Disordered" evidence="1">
    <location>
        <begin position="89"/>
        <end position="113"/>
    </location>
</feature>
<dbReference type="Pfam" id="PF05569">
    <property type="entry name" value="Peptidase_M56"/>
    <property type="match status" value="1"/>
</dbReference>
<dbReference type="InterPro" id="IPR008756">
    <property type="entry name" value="Peptidase_M56"/>
</dbReference>
<feature type="region of interest" description="Disordered" evidence="1">
    <location>
        <begin position="358"/>
        <end position="377"/>
    </location>
</feature>
<dbReference type="InterPro" id="IPR052173">
    <property type="entry name" value="Beta-lactam_resp_regulator"/>
</dbReference>
<accession>A0A2T2YNA2</accession>
<keyword evidence="2" id="KW-0472">Membrane</keyword>
<organism evidence="4 5">
    <name type="scientific">Adhaeribacter arboris</name>
    <dbReference type="NCBI Taxonomy" id="2072846"/>
    <lineage>
        <taxon>Bacteria</taxon>
        <taxon>Pseudomonadati</taxon>
        <taxon>Bacteroidota</taxon>
        <taxon>Cytophagia</taxon>
        <taxon>Cytophagales</taxon>
        <taxon>Hymenobacteraceae</taxon>
        <taxon>Adhaeribacter</taxon>
    </lineage>
</organism>
<feature type="domain" description="Peptidase M56" evidence="3">
    <location>
        <begin position="27"/>
        <end position="290"/>
    </location>
</feature>
<reference evidence="4 5" key="1">
    <citation type="submission" date="2018-03" db="EMBL/GenBank/DDBJ databases">
        <title>Adhaeribacter sp. HMF7605 Genome sequencing and assembly.</title>
        <authorList>
            <person name="Kang H."/>
            <person name="Kang J."/>
            <person name="Cha I."/>
            <person name="Kim H."/>
            <person name="Joh K."/>
        </authorList>
    </citation>
    <scope>NUCLEOTIDE SEQUENCE [LARGE SCALE GENOMIC DNA]</scope>
    <source>
        <strain evidence="4 5">HMF7605</strain>
    </source>
</reference>
<keyword evidence="5" id="KW-1185">Reference proteome</keyword>
<protein>
    <recommendedName>
        <fullName evidence="3">Peptidase M56 domain-containing protein</fullName>
    </recommendedName>
</protein>
<feature type="compositionally biased region" description="Basic residues" evidence="1">
    <location>
        <begin position="360"/>
        <end position="369"/>
    </location>
</feature>
<dbReference type="RefSeq" id="WP_106933165.1">
    <property type="nucleotide sequence ID" value="NZ_PYFT01000001.1"/>
</dbReference>
<dbReference type="EMBL" id="PYFT01000001">
    <property type="protein sequence ID" value="PSR56994.1"/>
    <property type="molecule type" value="Genomic_DNA"/>
</dbReference>
<comment type="caution">
    <text evidence="4">The sequence shown here is derived from an EMBL/GenBank/DDBJ whole genome shotgun (WGS) entry which is preliminary data.</text>
</comment>
<evidence type="ECO:0000256" key="2">
    <source>
        <dbReference type="SAM" id="Phobius"/>
    </source>
</evidence>